<dbReference type="InterPro" id="IPR005674">
    <property type="entry name" value="CocE/Ser_esterase"/>
</dbReference>
<protein>
    <submittedName>
        <fullName evidence="3">CocE/NonD family hydrolase</fullName>
    </submittedName>
</protein>
<name>A0A6I4LZ02_9ACTN</name>
<reference evidence="3" key="1">
    <citation type="submission" date="2019-12" db="EMBL/GenBank/DDBJ databases">
        <title>Actinomadura physcomitrii sp. nov., a novel actinomycete isolated from moss [Physcomitrium sphaericum (Ludw) Fuernr].</title>
        <authorList>
            <person name="Zhuang X."/>
        </authorList>
    </citation>
    <scope>NUCLEOTIDE SEQUENCE [LARGE SCALE GENOMIC DNA]</scope>
    <source>
        <strain evidence="3">LD22</strain>
    </source>
</reference>
<dbReference type="Pfam" id="PF02129">
    <property type="entry name" value="Peptidase_S15"/>
    <property type="match status" value="1"/>
</dbReference>
<dbReference type="SUPFAM" id="SSF49785">
    <property type="entry name" value="Galactose-binding domain-like"/>
    <property type="match status" value="1"/>
</dbReference>
<dbReference type="AlphaFoldDB" id="A0A6I4LZ02"/>
<evidence type="ECO:0000256" key="1">
    <source>
        <dbReference type="ARBA" id="ARBA00022801"/>
    </source>
</evidence>
<dbReference type="PANTHER" id="PTHR43056:SF10">
    <property type="entry name" value="COCE_NOND FAMILY, PUTATIVE (AFU_ORTHOLOGUE AFUA_7G00600)-RELATED"/>
    <property type="match status" value="1"/>
</dbReference>
<sequence>MESGAVAEEAEEITLPDGGSVWRRVVRTAMRDGAVLVADLYSADREPAARPVLLERTPYGRRARRESDGLDRRGEPVFPDRSAAIFVGHGYNVVRQDCRGRGDSEGRFVKYLGEAEDGYDTVEWIGAQPWCDGRVATTGVSYSAHVQTALAALSPRHLAAMFVDSGGFASAYEAGIRMGGAFELKQATWAYRHALNSPAAHRDPVVRASLQSQDLPAWFRAMPWRRGASPLRAVPEYEEYLLEQWEHGAFGEFWQRLGLFGRGSYDRFPDVPSLHMVSWYDPYVLTAVENFRALTEAKSSPAYLVVGPWTHGARSVRYSGDVDFGPRAVLDGNLAPDYWEFRARWLARHLGDASGDGGAEEDFPRVQYFLMGGGSGRRNEDGRLEHGGRWRTAATWPPQDATAVRLYLRQDGSLTASPPQDGADDRLEYDFDPANPVPTIGGQITSGEPVMHGGAFDQCPTDGTFGCEPPHLPLAARPDVLVFQTEPLAEDVAIAGPVRVRLSVASSAPDTDFTVRLIDVHPPNADYPNGYAMNLTDGILRCRYRNSFTDPEPMRPGTVYEITVTAPDTANLFAEGHRIRLDVSSSNFPRFDVNPNTGGPEAAARRRVVAVNEVHLSPQHPSWLSVHVLGDGSGAGPGRG</sequence>
<gene>
    <name evidence="3" type="ORF">F8568_000030</name>
</gene>
<dbReference type="InterPro" id="IPR000383">
    <property type="entry name" value="Xaa-Pro-like_dom"/>
</dbReference>
<dbReference type="Gene3D" id="3.40.50.1820">
    <property type="entry name" value="alpha/beta hydrolase"/>
    <property type="match status" value="1"/>
</dbReference>
<evidence type="ECO:0000313" key="3">
    <source>
        <dbReference type="EMBL" id="MVZ98797.1"/>
    </source>
</evidence>
<dbReference type="Proteomes" id="UP000462055">
    <property type="component" value="Unassembled WGS sequence"/>
</dbReference>
<comment type="caution">
    <text evidence="3">The sequence shown here is derived from an EMBL/GenBank/DDBJ whole genome shotgun (WGS) entry which is preliminary data.</text>
</comment>
<dbReference type="SMART" id="SM00939">
    <property type="entry name" value="PepX_C"/>
    <property type="match status" value="1"/>
</dbReference>
<evidence type="ECO:0000313" key="4">
    <source>
        <dbReference type="Proteomes" id="UP000462055"/>
    </source>
</evidence>
<keyword evidence="1 3" id="KW-0378">Hydrolase</keyword>
<organism evidence="3 4">
    <name type="scientific">Actinomadura physcomitrii</name>
    <dbReference type="NCBI Taxonomy" id="2650748"/>
    <lineage>
        <taxon>Bacteria</taxon>
        <taxon>Bacillati</taxon>
        <taxon>Actinomycetota</taxon>
        <taxon>Actinomycetes</taxon>
        <taxon>Streptosporangiales</taxon>
        <taxon>Thermomonosporaceae</taxon>
        <taxon>Actinomadura</taxon>
    </lineage>
</organism>
<dbReference type="InterPro" id="IPR013736">
    <property type="entry name" value="Xaa-Pro_dipept_C"/>
</dbReference>
<dbReference type="PANTHER" id="PTHR43056">
    <property type="entry name" value="PEPTIDASE S9 PROLYL OLIGOPEPTIDASE"/>
    <property type="match status" value="1"/>
</dbReference>
<keyword evidence="4" id="KW-1185">Reference proteome</keyword>
<dbReference type="GO" id="GO:0008239">
    <property type="term" value="F:dipeptidyl-peptidase activity"/>
    <property type="evidence" value="ECO:0007669"/>
    <property type="project" value="InterPro"/>
</dbReference>
<dbReference type="NCBIfam" id="TIGR00976">
    <property type="entry name" value="CocE_NonD"/>
    <property type="match status" value="1"/>
</dbReference>
<dbReference type="InterPro" id="IPR029058">
    <property type="entry name" value="AB_hydrolase_fold"/>
</dbReference>
<dbReference type="InterPro" id="IPR050585">
    <property type="entry name" value="Xaa-Pro_dipeptidyl-ppase/CocE"/>
</dbReference>
<dbReference type="InterPro" id="IPR008979">
    <property type="entry name" value="Galactose-bd-like_sf"/>
</dbReference>
<dbReference type="Gene3D" id="1.10.3020.10">
    <property type="entry name" value="alpha-amino acid ester hydrolase ( Helical cap domain)"/>
    <property type="match status" value="1"/>
</dbReference>
<dbReference type="SUPFAM" id="SSF53474">
    <property type="entry name" value="alpha/beta-Hydrolases"/>
    <property type="match status" value="1"/>
</dbReference>
<dbReference type="EMBL" id="WBMS02000001">
    <property type="protein sequence ID" value="MVZ98797.1"/>
    <property type="molecule type" value="Genomic_DNA"/>
</dbReference>
<proteinExistence type="predicted"/>
<dbReference type="Pfam" id="PF08530">
    <property type="entry name" value="PepX_C"/>
    <property type="match status" value="1"/>
</dbReference>
<evidence type="ECO:0000259" key="2">
    <source>
        <dbReference type="SMART" id="SM00939"/>
    </source>
</evidence>
<accession>A0A6I4LZ02</accession>
<feature type="domain" description="Xaa-Pro dipeptidyl-peptidase C-terminal" evidence="2">
    <location>
        <begin position="343"/>
        <end position="625"/>
    </location>
</feature>
<dbReference type="Gene3D" id="2.60.120.260">
    <property type="entry name" value="Galactose-binding domain-like"/>
    <property type="match status" value="1"/>
</dbReference>